<dbReference type="InterPro" id="IPR017900">
    <property type="entry name" value="4Fe4S_Fe_S_CS"/>
</dbReference>
<dbReference type="InterPro" id="IPR037171">
    <property type="entry name" value="NagB/RpiA_transferase-like"/>
</dbReference>
<keyword evidence="3" id="KW-0479">Metal-binding</keyword>
<sequence length="462" mass="51978">MSTKHAKAAEKFLQDGKMAAWYNETLWMVRVKRDKMSKEVPEWEELRNKACELKLYSNSHLEELLIEFEKNATANGAIVHWAKDADEYCAIVYDILNEHNVHHFIKSKSMLAEECGLNPFLMERGIDVVESDLGERILQLMHEAPSHIVMPAIHIKREQVGELFEKEMGTEKGNFDPAYLTHAARKNLRHLFLNAEAAMTGANFAVASTGDIVVCTNEGNADMGTSYPKLNIAAFGIEKIVPDLESLGVFTRLLARSATGQPVTTYTSQYRRPREGGEYHIIIVDNGRSEILSKTDHIKTLNCIRCGACMNTCPVYRRSGGYSYTYFIPGPIGINLGMAHDPEKYYDNLSACSLCISCSDVCPVKVDLAEQIYKWRQDLDGLGKASAGKKIMSGGMKFLMDRPALFNAALWVAPVVNGLPRFMKYNDFDAWGKGRELPTFAKESFNEMWKKNEVQGKEDSNE</sequence>
<keyword evidence="7" id="KW-0411">Iron-sulfur</keyword>
<dbReference type="GO" id="GO:0006089">
    <property type="term" value="P:lactate metabolic process"/>
    <property type="evidence" value="ECO:0007669"/>
    <property type="project" value="InterPro"/>
</dbReference>
<gene>
    <name evidence="9" type="ORF">SAMN05444349_10512</name>
</gene>
<dbReference type="STRING" id="871325.SAMN05444349_10512"/>
<dbReference type="PROSITE" id="PS51379">
    <property type="entry name" value="4FE4S_FER_2"/>
    <property type="match status" value="1"/>
</dbReference>
<keyword evidence="4" id="KW-0677">Repeat</keyword>
<dbReference type="PROSITE" id="PS00198">
    <property type="entry name" value="4FE4S_FER_1"/>
    <property type="match status" value="2"/>
</dbReference>
<evidence type="ECO:0000313" key="9">
    <source>
        <dbReference type="EMBL" id="SHE68953.1"/>
    </source>
</evidence>
<dbReference type="InterPro" id="IPR024185">
    <property type="entry name" value="FTHF_cligase-like_sf"/>
</dbReference>
<evidence type="ECO:0000256" key="3">
    <source>
        <dbReference type="ARBA" id="ARBA00022723"/>
    </source>
</evidence>
<dbReference type="InterPro" id="IPR003741">
    <property type="entry name" value="LUD_dom"/>
</dbReference>
<evidence type="ECO:0000313" key="10">
    <source>
        <dbReference type="Proteomes" id="UP000184436"/>
    </source>
</evidence>
<dbReference type="OrthoDB" id="9782337at2"/>
<dbReference type="PANTHER" id="PTHR47153">
    <property type="entry name" value="LACTATE UTILIZATION PROTEIN B"/>
    <property type="match status" value="1"/>
</dbReference>
<keyword evidence="5" id="KW-0249">Electron transport</keyword>
<dbReference type="EMBL" id="FQVD01000005">
    <property type="protein sequence ID" value="SHE68953.1"/>
    <property type="molecule type" value="Genomic_DNA"/>
</dbReference>
<dbReference type="Gene3D" id="3.40.50.10420">
    <property type="entry name" value="NagB/RpiA/CoA transferase-like"/>
    <property type="match status" value="1"/>
</dbReference>
<keyword evidence="10" id="KW-1185">Reference proteome</keyword>
<dbReference type="Pfam" id="PF13183">
    <property type="entry name" value="Fer4_8"/>
    <property type="match status" value="1"/>
</dbReference>
<dbReference type="RefSeq" id="WP_073349323.1">
    <property type="nucleotide sequence ID" value="NZ_FQVD01000005.1"/>
</dbReference>
<evidence type="ECO:0000256" key="5">
    <source>
        <dbReference type="ARBA" id="ARBA00022982"/>
    </source>
</evidence>
<dbReference type="Proteomes" id="UP000184436">
    <property type="component" value="Unassembled WGS sequence"/>
</dbReference>
<dbReference type="InterPro" id="IPR004452">
    <property type="entry name" value="LutB/LldF"/>
</dbReference>
<keyword evidence="2" id="KW-0004">4Fe-4S</keyword>
<dbReference type="SUPFAM" id="SSF100950">
    <property type="entry name" value="NagB/RpiA/CoA transferase-like"/>
    <property type="match status" value="1"/>
</dbReference>
<protein>
    <submittedName>
        <fullName evidence="9">L-lactate dehydrogenase complex protein LldF</fullName>
    </submittedName>
</protein>
<dbReference type="Pfam" id="PF02589">
    <property type="entry name" value="LUD_dom"/>
    <property type="match status" value="1"/>
</dbReference>
<accession>A0A1M4VJB0</accession>
<dbReference type="GO" id="GO:0046872">
    <property type="term" value="F:metal ion binding"/>
    <property type="evidence" value="ECO:0007669"/>
    <property type="project" value="UniProtKB-KW"/>
</dbReference>
<evidence type="ECO:0000256" key="6">
    <source>
        <dbReference type="ARBA" id="ARBA00023004"/>
    </source>
</evidence>
<evidence type="ECO:0000256" key="2">
    <source>
        <dbReference type="ARBA" id="ARBA00022485"/>
    </source>
</evidence>
<keyword evidence="1" id="KW-0813">Transport</keyword>
<keyword evidence="6" id="KW-0408">Iron</keyword>
<dbReference type="InterPro" id="IPR017896">
    <property type="entry name" value="4Fe4S_Fe-S-bd"/>
</dbReference>
<organism evidence="9 10">
    <name type="scientific">Bacteroides faecichinchillae</name>
    <dbReference type="NCBI Taxonomy" id="871325"/>
    <lineage>
        <taxon>Bacteria</taxon>
        <taxon>Pseudomonadati</taxon>
        <taxon>Bacteroidota</taxon>
        <taxon>Bacteroidia</taxon>
        <taxon>Bacteroidales</taxon>
        <taxon>Bacteroidaceae</taxon>
        <taxon>Bacteroides</taxon>
    </lineage>
</organism>
<reference evidence="9 10" key="1">
    <citation type="submission" date="2016-11" db="EMBL/GenBank/DDBJ databases">
        <authorList>
            <person name="Jaros S."/>
            <person name="Januszkiewicz K."/>
            <person name="Wedrychowicz H."/>
        </authorList>
    </citation>
    <scope>NUCLEOTIDE SEQUENCE [LARGE SCALE GENOMIC DNA]</scope>
    <source>
        <strain evidence="9 10">DSM 26883</strain>
    </source>
</reference>
<name>A0A1M4VJB0_9BACE</name>
<dbReference type="PANTHER" id="PTHR47153:SF2">
    <property type="entry name" value="LACTATE UTILIZATION PROTEIN B"/>
    <property type="match status" value="1"/>
</dbReference>
<evidence type="ECO:0000256" key="7">
    <source>
        <dbReference type="ARBA" id="ARBA00023014"/>
    </source>
</evidence>
<evidence type="ECO:0000256" key="1">
    <source>
        <dbReference type="ARBA" id="ARBA00022448"/>
    </source>
</evidence>
<proteinExistence type="predicted"/>
<dbReference type="InterPro" id="IPR009051">
    <property type="entry name" value="Helical_ferredxn"/>
</dbReference>
<dbReference type="Gene3D" id="1.10.1060.10">
    <property type="entry name" value="Alpha-helical ferredoxin"/>
    <property type="match status" value="1"/>
</dbReference>
<evidence type="ECO:0000256" key="4">
    <source>
        <dbReference type="ARBA" id="ARBA00022737"/>
    </source>
</evidence>
<dbReference type="GO" id="GO:0051539">
    <property type="term" value="F:4 iron, 4 sulfur cluster binding"/>
    <property type="evidence" value="ECO:0007669"/>
    <property type="project" value="UniProtKB-KW"/>
</dbReference>
<dbReference type="AlphaFoldDB" id="A0A1M4VJB0"/>
<feature type="domain" description="4Fe-4S ferredoxin-type" evidence="8">
    <location>
        <begin position="294"/>
        <end position="315"/>
    </location>
</feature>
<dbReference type="SUPFAM" id="SSF54862">
    <property type="entry name" value="4Fe-4S ferredoxins"/>
    <property type="match status" value="1"/>
</dbReference>
<evidence type="ECO:0000259" key="8">
    <source>
        <dbReference type="PROSITE" id="PS51379"/>
    </source>
</evidence>